<evidence type="ECO:0000313" key="5">
    <source>
        <dbReference type="EMBL" id="MST85389.1"/>
    </source>
</evidence>
<evidence type="ECO:0000259" key="4">
    <source>
        <dbReference type="PROSITE" id="PS51898"/>
    </source>
</evidence>
<dbReference type="Pfam" id="PF13102">
    <property type="entry name" value="Phage_int_SAM_5"/>
    <property type="match status" value="1"/>
</dbReference>
<dbReference type="Gene3D" id="1.10.443.10">
    <property type="entry name" value="Intergrase catalytic core"/>
    <property type="match status" value="1"/>
</dbReference>
<dbReference type="InterPro" id="IPR050090">
    <property type="entry name" value="Tyrosine_recombinase_XerCD"/>
</dbReference>
<evidence type="ECO:0000256" key="2">
    <source>
        <dbReference type="ARBA" id="ARBA00023125"/>
    </source>
</evidence>
<dbReference type="InterPro" id="IPR010998">
    <property type="entry name" value="Integrase_recombinase_N"/>
</dbReference>
<evidence type="ECO:0000256" key="3">
    <source>
        <dbReference type="ARBA" id="ARBA00023172"/>
    </source>
</evidence>
<dbReference type="PANTHER" id="PTHR30349:SF64">
    <property type="entry name" value="PROPHAGE INTEGRASE INTD-RELATED"/>
    <property type="match status" value="1"/>
</dbReference>
<dbReference type="InterPro" id="IPR011010">
    <property type="entry name" value="DNA_brk_join_enz"/>
</dbReference>
<dbReference type="CDD" id="cd01185">
    <property type="entry name" value="INTN1_C_like"/>
    <property type="match status" value="1"/>
</dbReference>
<dbReference type="GO" id="GO:0003677">
    <property type="term" value="F:DNA binding"/>
    <property type="evidence" value="ECO:0007669"/>
    <property type="project" value="UniProtKB-KW"/>
</dbReference>
<dbReference type="AlphaFoldDB" id="A0A7K0KHP1"/>
<dbReference type="PANTHER" id="PTHR30349">
    <property type="entry name" value="PHAGE INTEGRASE-RELATED"/>
    <property type="match status" value="1"/>
</dbReference>
<reference evidence="5 6" key="1">
    <citation type="submission" date="2019-08" db="EMBL/GenBank/DDBJ databases">
        <title>In-depth cultivation of the pig gut microbiome towards novel bacterial diversity and tailored functional studies.</title>
        <authorList>
            <person name="Wylensek D."/>
            <person name="Hitch T.C.A."/>
            <person name="Clavel T."/>
        </authorList>
    </citation>
    <scope>NUCLEOTIDE SEQUENCE [LARGE SCALE GENOMIC DNA]</scope>
    <source>
        <strain evidence="5 6">LKV-178-WT-2A</strain>
    </source>
</reference>
<feature type="domain" description="Tyr recombinase" evidence="4">
    <location>
        <begin position="63"/>
        <end position="247"/>
    </location>
</feature>
<dbReference type="InterPro" id="IPR013762">
    <property type="entry name" value="Integrase-like_cat_sf"/>
</dbReference>
<evidence type="ECO:0000313" key="6">
    <source>
        <dbReference type="Proteomes" id="UP000438914"/>
    </source>
</evidence>
<comment type="similarity">
    <text evidence="1">Belongs to the 'phage' integrase family.</text>
</comment>
<dbReference type="Pfam" id="PF00589">
    <property type="entry name" value="Phage_integrase"/>
    <property type="match status" value="1"/>
</dbReference>
<comment type="caution">
    <text evidence="5">The sequence shown here is derived from an EMBL/GenBank/DDBJ whole genome shotgun (WGS) entry which is preliminary data.</text>
</comment>
<dbReference type="PROSITE" id="PS51898">
    <property type="entry name" value="TYR_RECOMBINASE"/>
    <property type="match status" value="1"/>
</dbReference>
<organism evidence="5 6">
    <name type="scientific">Hallella mizrahii</name>
    <dbReference type="NCBI Taxonomy" id="2606637"/>
    <lineage>
        <taxon>Bacteria</taxon>
        <taxon>Pseudomonadati</taxon>
        <taxon>Bacteroidota</taxon>
        <taxon>Bacteroidia</taxon>
        <taxon>Bacteroidales</taxon>
        <taxon>Prevotellaceae</taxon>
        <taxon>Hallella</taxon>
    </lineage>
</organism>
<dbReference type="GO" id="GO:0015074">
    <property type="term" value="P:DNA integration"/>
    <property type="evidence" value="ECO:0007669"/>
    <property type="project" value="InterPro"/>
</dbReference>
<keyword evidence="3" id="KW-0233">DNA recombination</keyword>
<sequence>MVQDLSPELMAGYSQWLRQHGISMNTVSCYLRSLRAIYNKVVKQYRLEDRKPFNDLFTGHAKTVKRAATDDDIKRLQTMILLKQSALQLSRDIFLFSLYAQGMPFVDIAFLHKEQIQDGMIIYERHKTGQQIIVQIEGCMQEIIDRYSKADSDFVFPIITTHNPAQAYKQYQSSLRTYNRNLHKLEKVAELKRSLTSYVVRHTWASIAYDTNIDLAVIASALGHTNTNTTRIYIRDINNRRLAEANKKVLGRIRP</sequence>
<evidence type="ECO:0000256" key="1">
    <source>
        <dbReference type="ARBA" id="ARBA00008857"/>
    </source>
</evidence>
<protein>
    <submittedName>
        <fullName evidence="5">Site-specific integrase</fullName>
    </submittedName>
</protein>
<dbReference type="SUPFAM" id="SSF56349">
    <property type="entry name" value="DNA breaking-rejoining enzymes"/>
    <property type="match status" value="1"/>
</dbReference>
<accession>A0A7K0KHP1</accession>
<dbReference type="GO" id="GO:0006310">
    <property type="term" value="P:DNA recombination"/>
    <property type="evidence" value="ECO:0007669"/>
    <property type="project" value="UniProtKB-KW"/>
</dbReference>
<dbReference type="Gene3D" id="1.10.150.130">
    <property type="match status" value="1"/>
</dbReference>
<name>A0A7K0KHP1_9BACT</name>
<dbReference type="Proteomes" id="UP000438914">
    <property type="component" value="Unassembled WGS sequence"/>
</dbReference>
<gene>
    <name evidence="5" type="ORF">FYJ73_12065</name>
</gene>
<keyword evidence="2" id="KW-0238">DNA-binding</keyword>
<keyword evidence="6" id="KW-1185">Reference proteome</keyword>
<dbReference type="EMBL" id="VUNG01000036">
    <property type="protein sequence ID" value="MST85389.1"/>
    <property type="molecule type" value="Genomic_DNA"/>
</dbReference>
<dbReference type="InterPro" id="IPR002104">
    <property type="entry name" value="Integrase_catalytic"/>
</dbReference>
<proteinExistence type="inferred from homology"/>
<dbReference type="InterPro" id="IPR025269">
    <property type="entry name" value="SAM-like_dom"/>
</dbReference>